<dbReference type="InterPro" id="IPR006439">
    <property type="entry name" value="HAD-SF_hydro_IA"/>
</dbReference>
<dbReference type="SUPFAM" id="SSF56784">
    <property type="entry name" value="HAD-like"/>
    <property type="match status" value="1"/>
</dbReference>
<dbReference type="GO" id="GO:0008967">
    <property type="term" value="F:phosphoglycolate phosphatase activity"/>
    <property type="evidence" value="ECO:0007669"/>
    <property type="project" value="TreeGrafter"/>
</dbReference>
<dbReference type="SFLD" id="SFLDS00003">
    <property type="entry name" value="Haloacid_Dehalogenase"/>
    <property type="match status" value="1"/>
</dbReference>
<reference evidence="3" key="1">
    <citation type="submission" date="2018-01" db="EMBL/GenBank/DDBJ databases">
        <authorList>
            <person name="Kerou L M."/>
        </authorList>
    </citation>
    <scope>NUCLEOTIDE SEQUENCE [LARGE SCALE GENOMIC DNA]</scope>
    <source>
        <strain evidence="3">SCU2</strain>
    </source>
</reference>
<dbReference type="Gene3D" id="1.10.150.240">
    <property type="entry name" value="Putative phosphatase, domain 2"/>
    <property type="match status" value="1"/>
</dbReference>
<name>A0A2K5AT34_9ARCH</name>
<gene>
    <name evidence="2" type="ORF">NCAV_1601</name>
</gene>
<proteinExistence type="inferred from homology"/>
<sequence>MDMLIVFDFDGTIANTVHTLIRIINKLADEFAYKKIRMYDLHHVKGMRTRDILVYLNIPMLKLPFIIRRIRMEMNKEIPMLKPSVNIKPTLEALKNEGCKLGILTTNATSNVRAFLKSNDLELFDFIRSTHHLLAKHVILKKIKKSYCYHCNSNPNPSTIFYVGDEVRDIEAGKRAGAKTVAVSWGFNSRGALLAEMPDYIIDRPEELEYIAKKALTIGYK</sequence>
<dbReference type="InterPro" id="IPR023198">
    <property type="entry name" value="PGP-like_dom2"/>
</dbReference>
<evidence type="ECO:0000256" key="1">
    <source>
        <dbReference type="ARBA" id="ARBA00007958"/>
    </source>
</evidence>
<dbReference type="GO" id="GO:0005829">
    <property type="term" value="C:cytosol"/>
    <property type="evidence" value="ECO:0007669"/>
    <property type="project" value="TreeGrafter"/>
</dbReference>
<dbReference type="NCBIfam" id="TIGR01549">
    <property type="entry name" value="HAD-SF-IA-v1"/>
    <property type="match status" value="1"/>
</dbReference>
<dbReference type="InterPro" id="IPR036412">
    <property type="entry name" value="HAD-like_sf"/>
</dbReference>
<comment type="similarity">
    <text evidence="1">Belongs to the HAD-like hydrolase superfamily.</text>
</comment>
<dbReference type="KEGG" id="ncv:NCAV_1601"/>
<dbReference type="InterPro" id="IPR023214">
    <property type="entry name" value="HAD_sf"/>
</dbReference>
<dbReference type="PANTHER" id="PTHR43434:SF13">
    <property type="entry name" value="PHOSPHOGLYCOLATE PHOSPHATASE"/>
    <property type="match status" value="1"/>
</dbReference>
<accession>A0A2K5AT34</accession>
<dbReference type="Proteomes" id="UP000236248">
    <property type="component" value="Chromosome NCAV"/>
</dbReference>
<evidence type="ECO:0000313" key="3">
    <source>
        <dbReference type="Proteomes" id="UP000236248"/>
    </source>
</evidence>
<dbReference type="AlphaFoldDB" id="A0A2K5AT34"/>
<keyword evidence="3" id="KW-1185">Reference proteome</keyword>
<dbReference type="RefSeq" id="WP_103286636.1">
    <property type="nucleotide sequence ID" value="NZ_LT981265.1"/>
</dbReference>
<dbReference type="PANTHER" id="PTHR43434">
    <property type="entry name" value="PHOSPHOGLYCOLATE PHOSPHATASE"/>
    <property type="match status" value="1"/>
</dbReference>
<dbReference type="GO" id="GO:0006281">
    <property type="term" value="P:DNA repair"/>
    <property type="evidence" value="ECO:0007669"/>
    <property type="project" value="TreeGrafter"/>
</dbReference>
<organism evidence="2 3">
    <name type="scientific">Candidatus Nitrosocaldus cavascurensis</name>
    <dbReference type="NCBI Taxonomy" id="2058097"/>
    <lineage>
        <taxon>Archaea</taxon>
        <taxon>Nitrososphaerota</taxon>
        <taxon>Nitrososphaeria</taxon>
        <taxon>Candidatus Nitrosocaldales</taxon>
        <taxon>Candidatus Nitrosocaldaceae</taxon>
        <taxon>Candidatus Nitrosocaldus</taxon>
    </lineage>
</organism>
<protein>
    <submittedName>
        <fullName evidence="2">Haloacid dehalogenase superfamily enzyme, subfamily IA</fullName>
    </submittedName>
</protein>
<dbReference type="Gene3D" id="3.40.50.1000">
    <property type="entry name" value="HAD superfamily/HAD-like"/>
    <property type="match status" value="1"/>
</dbReference>
<dbReference type="EMBL" id="LT981265">
    <property type="protein sequence ID" value="SPC34764.1"/>
    <property type="molecule type" value="Genomic_DNA"/>
</dbReference>
<dbReference type="Pfam" id="PF13419">
    <property type="entry name" value="HAD_2"/>
    <property type="match status" value="1"/>
</dbReference>
<evidence type="ECO:0000313" key="2">
    <source>
        <dbReference type="EMBL" id="SPC34764.1"/>
    </source>
</evidence>
<dbReference type="InterPro" id="IPR050155">
    <property type="entry name" value="HAD-like_hydrolase_sf"/>
</dbReference>
<dbReference type="SFLD" id="SFLDG01129">
    <property type="entry name" value="C1.5:_HAD__Beta-PGM__Phosphata"/>
    <property type="match status" value="1"/>
</dbReference>
<dbReference type="GeneID" id="41595592"/>
<dbReference type="InterPro" id="IPR041492">
    <property type="entry name" value="HAD_2"/>
</dbReference>